<evidence type="ECO:0000313" key="1">
    <source>
        <dbReference type="EMBL" id="KAJ5524963.1"/>
    </source>
</evidence>
<reference evidence="1 2" key="1">
    <citation type="journal article" date="2023" name="IMA Fungus">
        <title>Comparative genomic study of the Penicillium genus elucidates a diverse pangenome and 15 lateral gene transfer events.</title>
        <authorList>
            <person name="Petersen C."/>
            <person name="Sorensen T."/>
            <person name="Nielsen M.R."/>
            <person name="Sondergaard T.E."/>
            <person name="Sorensen J.L."/>
            <person name="Fitzpatrick D.A."/>
            <person name="Frisvad J.C."/>
            <person name="Nielsen K.L."/>
        </authorList>
    </citation>
    <scope>NUCLEOTIDE SEQUENCE [LARGE SCALE GENOMIC DNA]</scope>
    <source>
        <strain evidence="1 2">IBT 35679</strain>
    </source>
</reference>
<sequence length="358" mass="40308">MQKVIQRATTARKQAQKKIYRAQQAVKVVDRQQVLRQRKDYNRALITGLKESRDARWEDWEKGSLAPMRHVGPDATRYGAVDVSLMHPRPSPSTSAGKRSCSPKETESVLFGVGIRARSMKSLRSTWRVRLSLSRMSTWCAEVTVPEFAKISMGITTDTVAQGMPVSMNDIRHVVALEMEDGTKDHIVQHAYGGPPYLERSHDSKLPRFSRYIAGLDIEIPWPAEEPPHAEVAECDTRGNEVADVSWVPSMDESPFPSSVIDELRNKYSRFRTRHDPEYVKEKVMEEYRQEYLKSQSLLTPKGEKKLATANASMASKLAKLDANGNVVMDKETNDFISRFMGMNATKSSKSANSQASA</sequence>
<dbReference type="AlphaFoldDB" id="A0AAD6CKT9"/>
<protein>
    <submittedName>
        <fullName evidence="1">Uncharacterized protein</fullName>
    </submittedName>
</protein>
<dbReference type="Pfam" id="PF22682">
    <property type="entry name" value="Ribosomal_uL24m-like"/>
    <property type="match status" value="1"/>
</dbReference>
<proteinExistence type="predicted"/>
<evidence type="ECO:0000313" key="2">
    <source>
        <dbReference type="Proteomes" id="UP001220324"/>
    </source>
</evidence>
<dbReference type="EMBL" id="JAQIZZ010000008">
    <property type="protein sequence ID" value="KAJ5524963.1"/>
    <property type="molecule type" value="Genomic_DNA"/>
</dbReference>
<gene>
    <name evidence="1" type="ORF">N7494_011613</name>
</gene>
<keyword evidence="2" id="KW-1185">Reference proteome</keyword>
<accession>A0AAD6CKT9</accession>
<organism evidence="1 2">
    <name type="scientific">Penicillium frequentans</name>
    <dbReference type="NCBI Taxonomy" id="3151616"/>
    <lineage>
        <taxon>Eukaryota</taxon>
        <taxon>Fungi</taxon>
        <taxon>Dikarya</taxon>
        <taxon>Ascomycota</taxon>
        <taxon>Pezizomycotina</taxon>
        <taxon>Eurotiomycetes</taxon>
        <taxon>Eurotiomycetidae</taxon>
        <taxon>Eurotiales</taxon>
        <taxon>Aspergillaceae</taxon>
        <taxon>Penicillium</taxon>
    </lineage>
</organism>
<name>A0AAD6CKT9_9EURO</name>
<comment type="caution">
    <text evidence="1">The sequence shown here is derived from an EMBL/GenBank/DDBJ whole genome shotgun (WGS) entry which is preliminary data.</text>
</comment>
<dbReference type="Proteomes" id="UP001220324">
    <property type="component" value="Unassembled WGS sequence"/>
</dbReference>